<feature type="compositionally biased region" description="Acidic residues" evidence="1">
    <location>
        <begin position="582"/>
        <end position="601"/>
    </location>
</feature>
<evidence type="ECO:0000313" key="2">
    <source>
        <dbReference type="EMBL" id="KAF2691897.1"/>
    </source>
</evidence>
<protein>
    <submittedName>
        <fullName evidence="2">WD40 repeat-like protein</fullName>
    </submittedName>
</protein>
<evidence type="ECO:0000256" key="1">
    <source>
        <dbReference type="SAM" id="MobiDB-lite"/>
    </source>
</evidence>
<dbReference type="GO" id="GO:0030686">
    <property type="term" value="C:90S preribosome"/>
    <property type="evidence" value="ECO:0007669"/>
    <property type="project" value="InterPro"/>
</dbReference>
<feature type="region of interest" description="Disordered" evidence="1">
    <location>
        <begin position="757"/>
        <end position="795"/>
    </location>
</feature>
<accession>A0A6G1JMU9</accession>
<dbReference type="InterPro" id="IPR015943">
    <property type="entry name" value="WD40/YVTN_repeat-like_dom_sf"/>
</dbReference>
<dbReference type="AlphaFoldDB" id="A0A6G1JMU9"/>
<keyword evidence="3" id="KW-1185">Reference proteome</keyword>
<dbReference type="Gene3D" id="2.130.10.10">
    <property type="entry name" value="YVTN repeat-like/Quinoprotein amine dehydrogenase"/>
    <property type="match status" value="3"/>
</dbReference>
<dbReference type="PANTHER" id="PTHR44163">
    <property type="entry name" value="U3 SMALL NUCLEOLAR RNA-ASSOCIATED PROTEIN 4 HOMOLOG"/>
    <property type="match status" value="1"/>
</dbReference>
<dbReference type="InterPro" id="IPR001680">
    <property type="entry name" value="WD40_rpt"/>
</dbReference>
<dbReference type="EMBL" id="MU005569">
    <property type="protein sequence ID" value="KAF2691897.1"/>
    <property type="molecule type" value="Genomic_DNA"/>
</dbReference>
<dbReference type="SUPFAM" id="SSF82171">
    <property type="entry name" value="DPP6 N-terminal domain-like"/>
    <property type="match status" value="1"/>
</dbReference>
<dbReference type="Pfam" id="PF00400">
    <property type="entry name" value="WD40"/>
    <property type="match status" value="1"/>
</dbReference>
<dbReference type="InterPro" id="IPR011047">
    <property type="entry name" value="Quinoprotein_ADH-like_sf"/>
</dbReference>
<evidence type="ECO:0000313" key="3">
    <source>
        <dbReference type="Proteomes" id="UP000799291"/>
    </source>
</evidence>
<reference evidence="2" key="1">
    <citation type="journal article" date="2020" name="Stud. Mycol.">
        <title>101 Dothideomycetes genomes: a test case for predicting lifestyles and emergence of pathogens.</title>
        <authorList>
            <person name="Haridas S."/>
            <person name="Albert R."/>
            <person name="Binder M."/>
            <person name="Bloem J."/>
            <person name="Labutti K."/>
            <person name="Salamov A."/>
            <person name="Andreopoulos B."/>
            <person name="Baker S."/>
            <person name="Barry K."/>
            <person name="Bills G."/>
            <person name="Bluhm B."/>
            <person name="Cannon C."/>
            <person name="Castanera R."/>
            <person name="Culley D."/>
            <person name="Daum C."/>
            <person name="Ezra D."/>
            <person name="Gonzalez J."/>
            <person name="Henrissat B."/>
            <person name="Kuo A."/>
            <person name="Liang C."/>
            <person name="Lipzen A."/>
            <person name="Lutzoni F."/>
            <person name="Magnuson J."/>
            <person name="Mondo S."/>
            <person name="Nolan M."/>
            <person name="Ohm R."/>
            <person name="Pangilinan J."/>
            <person name="Park H.-J."/>
            <person name="Ramirez L."/>
            <person name="Alfaro M."/>
            <person name="Sun H."/>
            <person name="Tritt A."/>
            <person name="Yoshinaga Y."/>
            <person name="Zwiers L.-H."/>
            <person name="Turgeon B."/>
            <person name="Goodwin S."/>
            <person name="Spatafora J."/>
            <person name="Crous P."/>
            <person name="Grigoriev I."/>
        </authorList>
    </citation>
    <scope>NUCLEOTIDE SEQUENCE</scope>
    <source>
        <strain evidence="2">CBS 122367</strain>
    </source>
</reference>
<sequence length="936" mass="103009">MDIHRSRFVPFPSSAINALAFSHADPTDDGKDPECLRLAIGRANGNIEIWNPAYGAWVQERVFCGGKDRSVEGLAWTQEPDRKDDQGRIILGRLRLFSIGYSSSVTEWDLATGLPLRHSNGNHSEVWCFAAQPKAKPTPKGSVAQEEDASQKLIAGCADGTLVLLSTADDDLQFEKFVARSTAKKARALSVTFKDRKIALAGFADSMIRVYDTRSGYVIRNISLGSAGPGRPKETLVWNIKCLPNGDFVSGDSNGDVRIYDGRNYSHIQRISGHEADVLDLAVSRDGTMIFSGGMDRRSCLYTSNKKSASGMASQGGKWRKVSHQRYHDHDVKAMATYDGAKLSILVSGGIDTQPIIVPIRQFGKELSRGLPALPHSPPLVSAPEARLMVGWWNCELRVWRVKSRDDGAERPKVVARLALQGDENISSATITQDGGMLAVATVREVKLFQLVETSLDAGSGLRIKKLEIPSTVGARIVRFTPDGKWLAIVTATNETRMARIIRSDGPLDRPRVLRKLLPLPRLPRDHPLQDSLNGSEGRYGRSVTHAEFSTDGTIFAVADLAGHVDTWVTEGHEDLTAPEVDIGETIESSADDDDSDDEEVSQERITFLGQRWIRNPTAHLLPCLDSAPALLSFQPIPEDTSHPEPNGKPAFHPTRRNPHPHSHDIPETEHCLLIVSADGQLHLFDVLAGRLSEWSRRNPPSSYPSQYRKLRSSAKGCIWDVSQQERIWLYGEGWLFMFDISRDLPIPDSAAFDLASGADEAETRASKKRKRDAAKENARKGTSGAGDVVPERDAPVTKLRKYGSGQYTAQPAQITQIALHAARVTTETDMEYDNDHSALASLRRQEGSTSHGVNGVVNGDPSLTSLGLVEREGKQDALEPQKQNQEHWWHTFKYRPILGIVPMGGGGGEPLEVVLVERPSWDLDLPPRFMGAHEG</sequence>
<dbReference type="InterPro" id="IPR046351">
    <property type="entry name" value="UTP4"/>
</dbReference>
<feature type="region of interest" description="Disordered" evidence="1">
    <location>
        <begin position="579"/>
        <end position="603"/>
    </location>
</feature>
<dbReference type="GO" id="GO:0034455">
    <property type="term" value="C:t-UTP complex"/>
    <property type="evidence" value="ECO:0007669"/>
    <property type="project" value="TreeGrafter"/>
</dbReference>
<proteinExistence type="predicted"/>
<dbReference type="SMART" id="SM00320">
    <property type="entry name" value="WD40"/>
    <property type="match status" value="6"/>
</dbReference>
<dbReference type="GO" id="GO:0003723">
    <property type="term" value="F:RNA binding"/>
    <property type="evidence" value="ECO:0007669"/>
    <property type="project" value="TreeGrafter"/>
</dbReference>
<dbReference type="GO" id="GO:0000462">
    <property type="term" value="P:maturation of SSU-rRNA from tricistronic rRNA transcript (SSU-rRNA, 5.8S rRNA, LSU-rRNA)"/>
    <property type="evidence" value="ECO:0007669"/>
    <property type="project" value="InterPro"/>
</dbReference>
<dbReference type="GO" id="GO:0032040">
    <property type="term" value="C:small-subunit processome"/>
    <property type="evidence" value="ECO:0007669"/>
    <property type="project" value="TreeGrafter"/>
</dbReference>
<feature type="region of interest" description="Disordered" evidence="1">
    <location>
        <begin position="635"/>
        <end position="665"/>
    </location>
</feature>
<dbReference type="OrthoDB" id="8883818at2759"/>
<dbReference type="PANTHER" id="PTHR44163:SF1">
    <property type="entry name" value="U3 SMALL NUCLEOLAR RNA-ASSOCIATED PROTEIN 4 HOMOLOG"/>
    <property type="match status" value="1"/>
</dbReference>
<name>A0A6G1JMU9_9PLEO</name>
<dbReference type="SUPFAM" id="SSF50998">
    <property type="entry name" value="Quinoprotein alcohol dehydrogenase-like"/>
    <property type="match status" value="1"/>
</dbReference>
<gene>
    <name evidence="2" type="ORF">K458DRAFT_398285</name>
</gene>
<organism evidence="2 3">
    <name type="scientific">Lentithecium fluviatile CBS 122367</name>
    <dbReference type="NCBI Taxonomy" id="1168545"/>
    <lineage>
        <taxon>Eukaryota</taxon>
        <taxon>Fungi</taxon>
        <taxon>Dikarya</taxon>
        <taxon>Ascomycota</taxon>
        <taxon>Pezizomycotina</taxon>
        <taxon>Dothideomycetes</taxon>
        <taxon>Pleosporomycetidae</taxon>
        <taxon>Pleosporales</taxon>
        <taxon>Massarineae</taxon>
        <taxon>Lentitheciaceae</taxon>
        <taxon>Lentithecium</taxon>
    </lineage>
</organism>
<dbReference type="Proteomes" id="UP000799291">
    <property type="component" value="Unassembled WGS sequence"/>
</dbReference>